<proteinExistence type="predicted"/>
<comment type="caution">
    <text evidence="1">The sequence shown here is derived from an EMBL/GenBank/DDBJ whole genome shotgun (WGS) entry which is preliminary data.</text>
</comment>
<evidence type="ECO:0000313" key="2">
    <source>
        <dbReference type="Proteomes" id="UP000220005"/>
    </source>
</evidence>
<sequence>MDFDSERIHYTKPFDIFQFIRQGFPCAFRFSMGLLTGAQRRFCFIFLPVLSLAPEPVLPYY</sequence>
<dbReference type="EMBL" id="NMTY01000004">
    <property type="protein sequence ID" value="PDX82099.1"/>
    <property type="molecule type" value="Genomic_DNA"/>
</dbReference>
<dbReference type="Proteomes" id="UP000220005">
    <property type="component" value="Unassembled WGS sequence"/>
</dbReference>
<gene>
    <name evidence="1" type="ORF">CGS58_01105</name>
</gene>
<accession>A0A2A7ASM9</accession>
<organism evidence="1 2">
    <name type="scientific">Faecalibacterium prausnitzii</name>
    <dbReference type="NCBI Taxonomy" id="853"/>
    <lineage>
        <taxon>Bacteria</taxon>
        <taxon>Bacillati</taxon>
        <taxon>Bacillota</taxon>
        <taxon>Clostridia</taxon>
        <taxon>Eubacteriales</taxon>
        <taxon>Oscillospiraceae</taxon>
        <taxon>Faecalibacterium</taxon>
    </lineage>
</organism>
<protein>
    <submittedName>
        <fullName evidence="1">Uncharacterized protein</fullName>
    </submittedName>
</protein>
<reference evidence="1 2" key="1">
    <citation type="journal article" date="2017" name="Front. Microbiol.">
        <title>New Insights into the Diversity of the Genus Faecalibacterium.</title>
        <authorList>
            <person name="Benevides L."/>
            <person name="Burman S."/>
            <person name="Martin R."/>
            <person name="Robert V."/>
            <person name="Thomas M."/>
            <person name="Miquel S."/>
            <person name="Chain F."/>
            <person name="Sokol H."/>
            <person name="Bermudez-Humaran L.G."/>
            <person name="Morrison M."/>
            <person name="Langella P."/>
            <person name="Azevedo V.A."/>
            <person name="Chatel J.M."/>
            <person name="Soares S."/>
        </authorList>
    </citation>
    <scope>NUCLEOTIDE SEQUENCE [LARGE SCALE GENOMIC DNA]</scope>
    <source>
        <strain evidence="1 2">CNCM I 4575</strain>
    </source>
</reference>
<name>A0A2A7ASM9_9FIRM</name>
<evidence type="ECO:0000313" key="1">
    <source>
        <dbReference type="EMBL" id="PDX82099.1"/>
    </source>
</evidence>
<dbReference type="AlphaFoldDB" id="A0A2A7ASM9"/>